<dbReference type="Pfam" id="PF01794">
    <property type="entry name" value="Ferric_reduct"/>
    <property type="match status" value="1"/>
</dbReference>
<proteinExistence type="predicted"/>
<dbReference type="Proteomes" id="UP000613401">
    <property type="component" value="Unassembled WGS sequence"/>
</dbReference>
<keyword evidence="6 8" id="KW-0472">Membrane</keyword>
<dbReference type="InterPro" id="IPR013130">
    <property type="entry name" value="Fe3_Rdtase_TM_dom"/>
</dbReference>
<evidence type="ECO:0000256" key="1">
    <source>
        <dbReference type="ARBA" id="ARBA00004141"/>
    </source>
</evidence>
<gene>
    <name evidence="11" type="ORF">GCG54_00010375</name>
</gene>
<evidence type="ECO:0000313" key="11">
    <source>
        <dbReference type="EMBL" id="KAF3811039.1"/>
    </source>
</evidence>
<dbReference type="InterPro" id="IPR039261">
    <property type="entry name" value="FNR_nucleotide-bd"/>
</dbReference>
<feature type="transmembrane region" description="Helical" evidence="8">
    <location>
        <begin position="176"/>
        <end position="198"/>
    </location>
</feature>
<dbReference type="InterPro" id="IPR051410">
    <property type="entry name" value="Ferric/Cupric_Reductase"/>
</dbReference>
<dbReference type="PANTHER" id="PTHR32361">
    <property type="entry name" value="FERRIC/CUPRIC REDUCTASE TRANSMEMBRANE COMPONENT"/>
    <property type="match status" value="1"/>
</dbReference>
<comment type="caution">
    <text evidence="11">The sequence shown here is derived from an EMBL/GenBank/DDBJ whole genome shotgun (WGS) entry which is preliminary data.</text>
</comment>
<keyword evidence="4 8" id="KW-1133">Transmembrane helix</keyword>
<evidence type="ECO:0000313" key="12">
    <source>
        <dbReference type="Proteomes" id="UP000613401"/>
    </source>
</evidence>
<keyword evidence="3 8" id="KW-0812">Transmembrane</keyword>
<dbReference type="Gene3D" id="3.40.50.80">
    <property type="entry name" value="Nucleotide-binding domain of ferredoxin-NADP reductase (FNR) module"/>
    <property type="match status" value="1"/>
</dbReference>
<dbReference type="GO" id="GO:0000293">
    <property type="term" value="F:ferric-chelate reductase activity"/>
    <property type="evidence" value="ECO:0007669"/>
    <property type="project" value="TreeGrafter"/>
</dbReference>
<dbReference type="GO" id="GO:0006879">
    <property type="term" value="P:intracellular iron ion homeostasis"/>
    <property type="evidence" value="ECO:0007669"/>
    <property type="project" value="TreeGrafter"/>
</dbReference>
<dbReference type="PANTHER" id="PTHR32361:SF9">
    <property type="entry name" value="FERRIC REDUCTASE TRANSMEMBRANE COMPONENT 3-RELATED"/>
    <property type="match status" value="1"/>
</dbReference>
<dbReference type="CDD" id="cd06186">
    <property type="entry name" value="NOX_Duox_like_FAD_NADP"/>
    <property type="match status" value="1"/>
</dbReference>
<evidence type="ECO:0000256" key="6">
    <source>
        <dbReference type="ARBA" id="ARBA00023136"/>
    </source>
</evidence>
<evidence type="ECO:0000256" key="9">
    <source>
        <dbReference type="SAM" id="SignalP"/>
    </source>
</evidence>
<comment type="subcellular location">
    <subcellularLocation>
        <location evidence="1">Membrane</location>
        <topology evidence="1">Multi-pass membrane protein</topology>
    </subcellularLocation>
</comment>
<keyword evidence="5" id="KW-0406">Ion transport</keyword>
<sequence length="700" mass="77543">MKLHSFVVLAAVTGYAMGAGQGLVGYGITMYKPPCAFACRDAISGATLNCSTTGSDDMGGMSGMSMSGMVMTDPSCYATDDAFLQTLAWCVSTRCKNMPTWKLEKFWQENVAGTEAVQPDPKETYQQALEKIGGTPTALYNATGSLNQTSLVSEDLWFAAYNTDTIFENQESQQEGFGLIILLSGIVIPIAISLLRFVPFPTAWRTNFNALIIDPPLFGHRHDTPVFFGLALMPKRGQALFISYFIVINTVLSAVNYQYADPNTWYPGDGWRWMCMLISNRLGLLSFANLPLVFLYAGRNNLLLWVTDWSHSTFLLVHRWIAAIATLQAILHSIIYLDVYIKNGTHATESREPYWYWGIIATLGLVIMFPSSVIPIRRKIYEAFLAWHIAVAILIIAGCYWHIVFEFKHQWGYEVWIIVCMAIWAFDRVFRILRLLRHGLKTADITAIDSEYVRVTVPGVSASGVAYLYFPTLTWRVWENHPFSIASAMLSSTRSRIEVTHSTDGDIEKTSGSSLQAADKRATVSHSPVSSSQTSDKPPEMGITFYIRTQTGLSSRLSTRSTIPVLVESGYPSHAPLFESPHKAPTLVAIAGGVGVTALLPSLAGHPGRSKLFWGCRSQALVDDIEVSGSLWRVEKEVFIGKRMNVRDVLESELNGTTSEVCVMVCGPEGLSDEVRTAFSDIVRKGNGVKARLIVESFSW</sequence>
<dbReference type="SFLD" id="SFLDS00052">
    <property type="entry name" value="Ferric_Reductase_Domain"/>
    <property type="match status" value="1"/>
</dbReference>
<dbReference type="GO" id="GO:0006826">
    <property type="term" value="P:iron ion transport"/>
    <property type="evidence" value="ECO:0007669"/>
    <property type="project" value="TreeGrafter"/>
</dbReference>
<feature type="compositionally biased region" description="Low complexity" evidence="7">
    <location>
        <begin position="524"/>
        <end position="535"/>
    </location>
</feature>
<dbReference type="SUPFAM" id="SSF52343">
    <property type="entry name" value="Ferredoxin reductase-like, C-terminal NADP-linked domain"/>
    <property type="match status" value="1"/>
</dbReference>
<feature type="signal peptide" evidence="9">
    <location>
        <begin position="1"/>
        <end position="18"/>
    </location>
</feature>
<feature type="chain" id="PRO_5034232728" evidence="9">
    <location>
        <begin position="19"/>
        <end position="700"/>
    </location>
</feature>
<keyword evidence="2" id="KW-0813">Transport</keyword>
<keyword evidence="12" id="KW-1185">Reference proteome</keyword>
<evidence type="ECO:0000256" key="2">
    <source>
        <dbReference type="ARBA" id="ARBA00022448"/>
    </source>
</evidence>
<feature type="transmembrane region" description="Helical" evidence="8">
    <location>
        <begin position="239"/>
        <end position="259"/>
    </location>
</feature>
<feature type="transmembrane region" description="Helical" evidence="8">
    <location>
        <begin position="316"/>
        <end position="335"/>
    </location>
</feature>
<feature type="transmembrane region" description="Helical" evidence="8">
    <location>
        <begin position="383"/>
        <end position="403"/>
    </location>
</feature>
<dbReference type="GO" id="GO:0005886">
    <property type="term" value="C:plasma membrane"/>
    <property type="evidence" value="ECO:0007669"/>
    <property type="project" value="TreeGrafter"/>
</dbReference>
<evidence type="ECO:0000256" key="8">
    <source>
        <dbReference type="SAM" id="Phobius"/>
    </source>
</evidence>
<name>A0A8H4FS34_COLGL</name>
<evidence type="ECO:0000256" key="3">
    <source>
        <dbReference type="ARBA" id="ARBA00022692"/>
    </source>
</evidence>
<feature type="transmembrane region" description="Helical" evidence="8">
    <location>
        <begin position="415"/>
        <end position="433"/>
    </location>
</feature>
<dbReference type="EMBL" id="WVTB01000008">
    <property type="protein sequence ID" value="KAF3811039.1"/>
    <property type="molecule type" value="Genomic_DNA"/>
</dbReference>
<evidence type="ECO:0000256" key="7">
    <source>
        <dbReference type="SAM" id="MobiDB-lite"/>
    </source>
</evidence>
<dbReference type="AlphaFoldDB" id="A0A8H4FS34"/>
<evidence type="ECO:0000256" key="5">
    <source>
        <dbReference type="ARBA" id="ARBA00023065"/>
    </source>
</evidence>
<reference evidence="11" key="2">
    <citation type="submission" date="2020-03" db="EMBL/GenBank/DDBJ databases">
        <authorList>
            <person name="Fu F.-F."/>
            <person name="Chen J."/>
        </authorList>
    </citation>
    <scope>NUCLEOTIDE SEQUENCE</scope>
    <source>
        <strain evidence="11">Lc1</strain>
    </source>
</reference>
<feature type="region of interest" description="Disordered" evidence="7">
    <location>
        <begin position="501"/>
        <end position="541"/>
    </location>
</feature>
<feature type="transmembrane region" description="Helical" evidence="8">
    <location>
        <begin position="271"/>
        <end position="295"/>
    </location>
</feature>
<keyword evidence="9" id="KW-0732">Signal</keyword>
<feature type="domain" description="Ferric oxidoreductase" evidence="10">
    <location>
        <begin position="282"/>
        <end position="399"/>
    </location>
</feature>
<dbReference type="RefSeq" id="XP_045270198.1">
    <property type="nucleotide sequence ID" value="XM_045410300.1"/>
</dbReference>
<protein>
    <submittedName>
        <fullName evidence="11">Ferric reductase transmembrane component 4</fullName>
    </submittedName>
</protein>
<reference evidence="11" key="1">
    <citation type="journal article" date="2020" name="Phytopathology">
        <title>Genome sequence and comparative analysis of Colletotrichum gloeosporioides isolated from Liriodendron leaves.</title>
        <authorList>
            <person name="Fu F.F."/>
            <person name="Hao Z."/>
            <person name="Wang P."/>
            <person name="Lu Y."/>
            <person name="Xue L.J."/>
            <person name="Wei G."/>
            <person name="Tian Y."/>
            <person name="Baishi H."/>
            <person name="Xu H."/>
            <person name="Shi J."/>
            <person name="Cheng T."/>
            <person name="Wang G."/>
            <person name="Yi Y."/>
            <person name="Chen J."/>
        </authorList>
    </citation>
    <scope>NUCLEOTIDE SEQUENCE</scope>
    <source>
        <strain evidence="11">Lc1</strain>
    </source>
</reference>
<organism evidence="11 12">
    <name type="scientific">Colletotrichum gloeosporioides</name>
    <name type="common">Anthracnose fungus</name>
    <name type="synonym">Glomerella cingulata</name>
    <dbReference type="NCBI Taxonomy" id="474922"/>
    <lineage>
        <taxon>Eukaryota</taxon>
        <taxon>Fungi</taxon>
        <taxon>Dikarya</taxon>
        <taxon>Ascomycota</taxon>
        <taxon>Pezizomycotina</taxon>
        <taxon>Sordariomycetes</taxon>
        <taxon>Hypocreomycetidae</taxon>
        <taxon>Glomerellales</taxon>
        <taxon>Glomerellaceae</taxon>
        <taxon>Colletotrichum</taxon>
        <taxon>Colletotrichum gloeosporioides species complex</taxon>
    </lineage>
</organism>
<evidence type="ECO:0000256" key="4">
    <source>
        <dbReference type="ARBA" id="ARBA00022989"/>
    </source>
</evidence>
<evidence type="ECO:0000259" key="10">
    <source>
        <dbReference type="Pfam" id="PF01794"/>
    </source>
</evidence>
<dbReference type="GO" id="GO:0015677">
    <property type="term" value="P:copper ion import"/>
    <property type="evidence" value="ECO:0007669"/>
    <property type="project" value="TreeGrafter"/>
</dbReference>
<accession>A0A8H4FS34</accession>
<feature type="transmembrane region" description="Helical" evidence="8">
    <location>
        <begin position="355"/>
        <end position="376"/>
    </location>
</feature>
<dbReference type="GeneID" id="69017503"/>